<dbReference type="Proteomes" id="UP001187531">
    <property type="component" value="Unassembled WGS sequence"/>
</dbReference>
<dbReference type="InterPro" id="IPR023313">
    <property type="entry name" value="UBQ-conjugating_AS"/>
</dbReference>
<dbReference type="GO" id="GO:0005524">
    <property type="term" value="F:ATP binding"/>
    <property type="evidence" value="ECO:0007669"/>
    <property type="project" value="UniProtKB-UniRule"/>
</dbReference>
<dbReference type="Gene3D" id="3.10.110.10">
    <property type="entry name" value="Ubiquitin Conjugating Enzyme"/>
    <property type="match status" value="1"/>
</dbReference>
<dbReference type="SUPFAM" id="SSF54495">
    <property type="entry name" value="UBC-like"/>
    <property type="match status" value="1"/>
</dbReference>
<feature type="non-terminal residue" evidence="7">
    <location>
        <position position="1"/>
    </location>
</feature>
<keyword evidence="5" id="KW-0732">Signal</keyword>
<keyword evidence="8" id="KW-1185">Reference proteome</keyword>
<evidence type="ECO:0000256" key="4">
    <source>
        <dbReference type="RuleBase" id="RU362109"/>
    </source>
</evidence>
<protein>
    <recommendedName>
        <fullName evidence="6">UBC core domain-containing protein</fullName>
    </recommendedName>
</protein>
<sequence length="225" mass="24879">MMKPALLLSCILAVTLAKPADNEITSMNALTEKLVSEKKVLEGFIENLETIKIFVDNIEYVKWWLASVSESSEEEDDSVVPTSAVPTKPQSKKERVRRALQQLSNIFSDLLGYIKEHDAAPTVIREEVSKIVSTPAGAVKGCKWSIHLEPINDTCTQLSGMISGPPDTPYEGGKYNLEIVIPDTYPFNPPKVKFLTKIWHPNISSVTGAICLDILKTQCSDLLGY</sequence>
<dbReference type="EMBL" id="JAVRJZ010000014">
    <property type="protein sequence ID" value="KAK2713336.1"/>
    <property type="molecule type" value="Genomic_DNA"/>
</dbReference>
<keyword evidence="2 4" id="KW-0833">Ubl conjugation pathway</keyword>
<dbReference type="SMART" id="SM00212">
    <property type="entry name" value="UBCc"/>
    <property type="match status" value="1"/>
</dbReference>
<evidence type="ECO:0000313" key="8">
    <source>
        <dbReference type="Proteomes" id="UP001187531"/>
    </source>
</evidence>
<reference evidence="7" key="1">
    <citation type="submission" date="2023-07" db="EMBL/GenBank/DDBJ databases">
        <title>Chromosome-level genome assembly of Artemia franciscana.</title>
        <authorList>
            <person name="Jo E."/>
        </authorList>
    </citation>
    <scope>NUCLEOTIDE SEQUENCE</scope>
    <source>
        <tissue evidence="7">Whole body</tissue>
    </source>
</reference>
<keyword evidence="4" id="KW-0547">Nucleotide-binding</keyword>
<keyword evidence="4" id="KW-0067">ATP-binding</keyword>
<proteinExistence type="inferred from homology"/>
<evidence type="ECO:0000256" key="1">
    <source>
        <dbReference type="ARBA" id="ARBA00022679"/>
    </source>
</evidence>
<comment type="similarity">
    <text evidence="4">Belongs to the ubiquitin-conjugating enzyme family.</text>
</comment>
<dbReference type="PANTHER" id="PTHR24068">
    <property type="entry name" value="UBIQUITIN-CONJUGATING ENZYME E2"/>
    <property type="match status" value="1"/>
</dbReference>
<gene>
    <name evidence="7" type="ORF">QYM36_009262</name>
</gene>
<dbReference type="InterPro" id="IPR016135">
    <property type="entry name" value="UBQ-conjugating_enzyme/RWD"/>
</dbReference>
<dbReference type="Pfam" id="PF00179">
    <property type="entry name" value="UQ_con"/>
    <property type="match status" value="1"/>
</dbReference>
<organism evidence="7 8">
    <name type="scientific">Artemia franciscana</name>
    <name type="common">Brine shrimp</name>
    <name type="synonym">Artemia sanfranciscana</name>
    <dbReference type="NCBI Taxonomy" id="6661"/>
    <lineage>
        <taxon>Eukaryota</taxon>
        <taxon>Metazoa</taxon>
        <taxon>Ecdysozoa</taxon>
        <taxon>Arthropoda</taxon>
        <taxon>Crustacea</taxon>
        <taxon>Branchiopoda</taxon>
        <taxon>Anostraca</taxon>
        <taxon>Artemiidae</taxon>
        <taxon>Artemia</taxon>
    </lineage>
</organism>
<evidence type="ECO:0000256" key="5">
    <source>
        <dbReference type="SAM" id="SignalP"/>
    </source>
</evidence>
<evidence type="ECO:0000313" key="7">
    <source>
        <dbReference type="EMBL" id="KAK2713336.1"/>
    </source>
</evidence>
<keyword evidence="1" id="KW-0808">Transferase</keyword>
<feature type="chain" id="PRO_5041664530" description="UBC core domain-containing protein" evidence="5">
    <location>
        <begin position="18"/>
        <end position="225"/>
    </location>
</feature>
<comment type="caution">
    <text evidence="7">The sequence shown here is derived from an EMBL/GenBank/DDBJ whole genome shotgun (WGS) entry which is preliminary data.</text>
</comment>
<name>A0AA88L5A5_ARTSF</name>
<accession>A0AA88L5A5</accession>
<evidence type="ECO:0000259" key="6">
    <source>
        <dbReference type="PROSITE" id="PS50127"/>
    </source>
</evidence>
<feature type="active site" description="Glycyl thioester intermediate" evidence="3">
    <location>
        <position position="211"/>
    </location>
</feature>
<dbReference type="PROSITE" id="PS50127">
    <property type="entry name" value="UBC_2"/>
    <property type="match status" value="1"/>
</dbReference>
<dbReference type="AlphaFoldDB" id="A0AA88L5A5"/>
<feature type="domain" description="UBC core" evidence="6">
    <location>
        <begin position="119"/>
        <end position="225"/>
    </location>
</feature>
<evidence type="ECO:0000256" key="3">
    <source>
        <dbReference type="PROSITE-ProRule" id="PRU10133"/>
    </source>
</evidence>
<dbReference type="GO" id="GO:0016740">
    <property type="term" value="F:transferase activity"/>
    <property type="evidence" value="ECO:0007669"/>
    <property type="project" value="UniProtKB-KW"/>
</dbReference>
<dbReference type="InterPro" id="IPR000608">
    <property type="entry name" value="UBC"/>
</dbReference>
<feature type="signal peptide" evidence="5">
    <location>
        <begin position="1"/>
        <end position="17"/>
    </location>
</feature>
<dbReference type="PROSITE" id="PS00183">
    <property type="entry name" value="UBC_1"/>
    <property type="match status" value="1"/>
</dbReference>
<evidence type="ECO:0000256" key="2">
    <source>
        <dbReference type="ARBA" id="ARBA00022786"/>
    </source>
</evidence>